<keyword evidence="2" id="KW-1185">Reference proteome</keyword>
<proteinExistence type="predicted"/>
<evidence type="ECO:0000313" key="1">
    <source>
        <dbReference type="EMBL" id="TCV90517.1"/>
    </source>
</evidence>
<evidence type="ECO:0000313" key="2">
    <source>
        <dbReference type="Proteomes" id="UP000295367"/>
    </source>
</evidence>
<sequence>MIVKNLGSLLKIYLWGSFEYLSTVFDTFETTQLSQIRLKHRTVIAKRKARLSIEPFSLHKQRAKNFIVFYPPSTSNQHNVIHLPAR</sequence>
<comment type="caution">
    <text evidence="1">The sequence shown here is derived from an EMBL/GenBank/DDBJ whole genome shotgun (WGS) entry which is preliminary data.</text>
</comment>
<dbReference type="Proteomes" id="UP000295367">
    <property type="component" value="Unassembled WGS sequence"/>
</dbReference>
<reference evidence="1 2" key="1">
    <citation type="submission" date="2019-03" db="EMBL/GenBank/DDBJ databases">
        <title>Genomic Encyclopedia of Type Strains, Phase IV (KMG-IV): sequencing the most valuable type-strain genomes for metagenomic binning, comparative biology and taxonomic classification.</title>
        <authorList>
            <person name="Goeker M."/>
        </authorList>
    </citation>
    <scope>NUCLEOTIDE SEQUENCE [LARGE SCALE GENOMIC DNA]</scope>
    <source>
        <strain evidence="1 2">DSM 100309</strain>
    </source>
</reference>
<dbReference type="EMBL" id="SMCO01000001">
    <property type="protein sequence ID" value="TCV90517.1"/>
    <property type="molecule type" value="Genomic_DNA"/>
</dbReference>
<accession>A0A4R3YED3</accession>
<gene>
    <name evidence="1" type="ORF">EDC63_101490</name>
</gene>
<name>A0A4R3YED3_9PROT</name>
<organism evidence="1 2">
    <name type="scientific">Sulfurirhabdus autotrophica</name>
    <dbReference type="NCBI Taxonomy" id="1706046"/>
    <lineage>
        <taxon>Bacteria</taxon>
        <taxon>Pseudomonadati</taxon>
        <taxon>Pseudomonadota</taxon>
        <taxon>Betaproteobacteria</taxon>
        <taxon>Nitrosomonadales</taxon>
        <taxon>Sulfuricellaceae</taxon>
        <taxon>Sulfurirhabdus</taxon>
    </lineage>
</organism>
<dbReference type="AlphaFoldDB" id="A0A4R3YED3"/>
<protein>
    <submittedName>
        <fullName evidence="1">Uncharacterized protein</fullName>
    </submittedName>
</protein>